<evidence type="ECO:0000256" key="2">
    <source>
        <dbReference type="ARBA" id="ARBA00023125"/>
    </source>
</evidence>
<keyword evidence="3" id="KW-0804">Transcription</keyword>
<dbReference type="Proteomes" id="UP000606115">
    <property type="component" value="Unassembled WGS sequence"/>
</dbReference>
<dbReference type="SUPFAM" id="SSF46785">
    <property type="entry name" value="Winged helix' DNA-binding domain"/>
    <property type="match status" value="1"/>
</dbReference>
<evidence type="ECO:0000313" key="6">
    <source>
        <dbReference type="Proteomes" id="UP000606115"/>
    </source>
</evidence>
<evidence type="ECO:0000259" key="4">
    <source>
        <dbReference type="PROSITE" id="PS50995"/>
    </source>
</evidence>
<proteinExistence type="predicted"/>
<feature type="domain" description="HTH marR-type" evidence="4">
    <location>
        <begin position="24"/>
        <end position="154"/>
    </location>
</feature>
<dbReference type="InterPro" id="IPR000835">
    <property type="entry name" value="HTH_MarR-typ"/>
</dbReference>
<keyword evidence="6" id="KW-1185">Reference proteome</keyword>
<name>A0ABQ2D6B3_9MICC</name>
<dbReference type="Gene3D" id="1.10.10.10">
    <property type="entry name" value="Winged helix-like DNA-binding domain superfamily/Winged helix DNA-binding domain"/>
    <property type="match status" value="1"/>
</dbReference>
<dbReference type="EMBL" id="BMKX01000001">
    <property type="protein sequence ID" value="GGJ47705.1"/>
    <property type="molecule type" value="Genomic_DNA"/>
</dbReference>
<accession>A0ABQ2D6B3</accession>
<dbReference type="PANTHER" id="PTHR33164">
    <property type="entry name" value="TRANSCRIPTIONAL REGULATOR, MARR FAMILY"/>
    <property type="match status" value="1"/>
</dbReference>
<dbReference type="InterPro" id="IPR036390">
    <property type="entry name" value="WH_DNA-bd_sf"/>
</dbReference>
<dbReference type="InterPro" id="IPR023187">
    <property type="entry name" value="Tscrpt_reg_MarR-type_CS"/>
</dbReference>
<dbReference type="Pfam" id="PF12802">
    <property type="entry name" value="MarR_2"/>
    <property type="match status" value="1"/>
</dbReference>
<comment type="caution">
    <text evidence="5">The sequence shown here is derived from an EMBL/GenBank/DDBJ whole genome shotgun (WGS) entry which is preliminary data.</text>
</comment>
<evidence type="ECO:0000256" key="3">
    <source>
        <dbReference type="ARBA" id="ARBA00023163"/>
    </source>
</evidence>
<dbReference type="SMART" id="SM00347">
    <property type="entry name" value="HTH_MARR"/>
    <property type="match status" value="1"/>
</dbReference>
<dbReference type="PROSITE" id="PS50995">
    <property type="entry name" value="HTH_MARR_2"/>
    <property type="match status" value="1"/>
</dbReference>
<gene>
    <name evidence="5" type="ORF">GCM10007173_02930</name>
</gene>
<evidence type="ECO:0000256" key="1">
    <source>
        <dbReference type="ARBA" id="ARBA00023015"/>
    </source>
</evidence>
<dbReference type="PROSITE" id="PS01117">
    <property type="entry name" value="HTH_MARR_1"/>
    <property type="match status" value="1"/>
</dbReference>
<evidence type="ECO:0000313" key="5">
    <source>
        <dbReference type="EMBL" id="GGJ47705.1"/>
    </source>
</evidence>
<keyword evidence="2" id="KW-0238">DNA-binding</keyword>
<dbReference type="InterPro" id="IPR039422">
    <property type="entry name" value="MarR/SlyA-like"/>
</dbReference>
<dbReference type="InterPro" id="IPR036388">
    <property type="entry name" value="WH-like_DNA-bd_sf"/>
</dbReference>
<sequence>MSTVGSLITRLEAMHDEKLLNLVEKEFTATLLRARQSLRDRARSIHPDLQAPGYRILAFLIHNDAQQQGVLAEHLELDKATISRMVKQLETMGLITRTPDPADGRAQLVSITPSAQEAWKVSGHTLRTRLHSRLSEWDEADVRRFADLLHRMNEDREVGS</sequence>
<dbReference type="PRINTS" id="PR00598">
    <property type="entry name" value="HTHMARR"/>
</dbReference>
<reference evidence="6" key="1">
    <citation type="journal article" date="2019" name="Int. J. Syst. Evol. Microbiol.">
        <title>The Global Catalogue of Microorganisms (GCM) 10K type strain sequencing project: providing services to taxonomists for standard genome sequencing and annotation.</title>
        <authorList>
            <consortium name="The Broad Institute Genomics Platform"/>
            <consortium name="The Broad Institute Genome Sequencing Center for Infectious Disease"/>
            <person name="Wu L."/>
            <person name="Ma J."/>
        </authorList>
    </citation>
    <scope>NUCLEOTIDE SEQUENCE [LARGE SCALE GENOMIC DNA]</scope>
    <source>
        <strain evidence="6">CGMCC 1.3685</strain>
    </source>
</reference>
<organism evidence="5 6">
    <name type="scientific">Glutamicibacter ardleyensis</name>
    <dbReference type="NCBI Taxonomy" id="225894"/>
    <lineage>
        <taxon>Bacteria</taxon>
        <taxon>Bacillati</taxon>
        <taxon>Actinomycetota</taxon>
        <taxon>Actinomycetes</taxon>
        <taxon>Micrococcales</taxon>
        <taxon>Micrococcaceae</taxon>
        <taxon>Glutamicibacter</taxon>
    </lineage>
</organism>
<keyword evidence="1" id="KW-0805">Transcription regulation</keyword>
<dbReference type="PANTHER" id="PTHR33164:SF57">
    <property type="entry name" value="MARR-FAMILY TRANSCRIPTIONAL REGULATOR"/>
    <property type="match status" value="1"/>
</dbReference>
<protein>
    <submittedName>
        <fullName evidence="5">Transcriptional regulator</fullName>
    </submittedName>
</protein>